<accession>A0A3A2ZBG8</accession>
<gene>
    <name evidence="1" type="ORF">PHISCL_10919</name>
</gene>
<sequence length="51" mass="5836">MSQVNLTSEFRNLAKDEITNWHKDAMKKVRRTGKLDAMDPVLAHYHPGGNL</sequence>
<keyword evidence="1" id="KW-0240">DNA-directed RNA polymerase</keyword>
<keyword evidence="2" id="KW-1185">Reference proteome</keyword>
<dbReference type="EMBL" id="MVGC01002915">
    <property type="protein sequence ID" value="RJE16744.1"/>
    <property type="molecule type" value="Genomic_DNA"/>
</dbReference>
<dbReference type="STRING" id="2070753.A0A3A2ZBG8"/>
<dbReference type="OrthoDB" id="270392at2759"/>
<protein>
    <submittedName>
        <fullName evidence="1">DNA-directed RNA polymerase</fullName>
    </submittedName>
</protein>
<feature type="non-terminal residue" evidence="1">
    <location>
        <position position="51"/>
    </location>
</feature>
<reference evidence="2" key="1">
    <citation type="submission" date="2017-02" db="EMBL/GenBank/DDBJ databases">
        <authorList>
            <person name="Tafer H."/>
            <person name="Lopandic K."/>
        </authorList>
    </citation>
    <scope>NUCLEOTIDE SEQUENCE [LARGE SCALE GENOMIC DNA]</scope>
    <source>
        <strain evidence="2">CBS 366.77</strain>
    </source>
</reference>
<dbReference type="AlphaFoldDB" id="A0A3A2ZBG8"/>
<organism evidence="1 2">
    <name type="scientific">Aspergillus sclerotialis</name>
    <dbReference type="NCBI Taxonomy" id="2070753"/>
    <lineage>
        <taxon>Eukaryota</taxon>
        <taxon>Fungi</taxon>
        <taxon>Dikarya</taxon>
        <taxon>Ascomycota</taxon>
        <taxon>Pezizomycotina</taxon>
        <taxon>Eurotiomycetes</taxon>
        <taxon>Eurotiomycetidae</taxon>
        <taxon>Eurotiales</taxon>
        <taxon>Aspergillaceae</taxon>
        <taxon>Aspergillus</taxon>
        <taxon>Aspergillus subgen. Polypaecilum</taxon>
    </lineage>
</organism>
<comment type="caution">
    <text evidence="1">The sequence shown here is derived from an EMBL/GenBank/DDBJ whole genome shotgun (WGS) entry which is preliminary data.</text>
</comment>
<proteinExistence type="predicted"/>
<keyword evidence="1" id="KW-0804">Transcription</keyword>
<dbReference type="GO" id="GO:0000428">
    <property type="term" value="C:DNA-directed RNA polymerase complex"/>
    <property type="evidence" value="ECO:0007669"/>
    <property type="project" value="UniProtKB-KW"/>
</dbReference>
<evidence type="ECO:0000313" key="2">
    <source>
        <dbReference type="Proteomes" id="UP000266188"/>
    </source>
</evidence>
<dbReference type="Proteomes" id="UP000266188">
    <property type="component" value="Unassembled WGS sequence"/>
</dbReference>
<evidence type="ECO:0000313" key="1">
    <source>
        <dbReference type="EMBL" id="RJE16744.1"/>
    </source>
</evidence>
<name>A0A3A2ZBG8_9EURO</name>